<comment type="caution">
    <text evidence="2">The sequence shown here is derived from an EMBL/GenBank/DDBJ whole genome shotgun (WGS) entry which is preliminary data.</text>
</comment>
<sequence length="393" mass="42777">MGSMAVQFSRLTQHEVEIFCRDHGIDSSFDPTSPDDDVPISAMPPEPTAFVDGEGIGGPIFLPKAPHVITPGGMGIIRRTEAIKYRACDSYVSVFSGSKSRVGSSGSKAVTSVRRAARKVGHGTFSEEEGVREGASFSGSFVGGSGPGVNQANPIQVDDLDDINLLADLMGLTSLVKKESSNNRVVEMDPLERCQGRLLVGSPVGVMKAKVVSRGKGKDPEVVQKVYEEGKDEDDDVAHNSALEDEKLMLNVIVHVARLASSLPDVINRWKVMQEEYSEAVTVEVIADTKIKSLTSERDDLREKQRDLVKRINSLESRCKAADKELGKVAKEMDDLAAMVGKLRAEKVTDEEKLKKVEKLDGDNKWLTEEGFRKVPSQSAKKVKILTKPDAPA</sequence>
<dbReference type="AlphaFoldDB" id="A0AAD8NKH8"/>
<evidence type="ECO:0000313" key="2">
    <source>
        <dbReference type="EMBL" id="KAK1411408.1"/>
    </source>
</evidence>
<reference evidence="2" key="1">
    <citation type="journal article" date="2023" name="bioRxiv">
        <title>Improved chromosome-level genome assembly for marigold (Tagetes erecta).</title>
        <authorList>
            <person name="Jiang F."/>
            <person name="Yuan L."/>
            <person name="Wang S."/>
            <person name="Wang H."/>
            <person name="Xu D."/>
            <person name="Wang A."/>
            <person name="Fan W."/>
        </authorList>
    </citation>
    <scope>NUCLEOTIDE SEQUENCE</scope>
    <source>
        <strain evidence="2">WSJ</strain>
        <tissue evidence="2">Leaf</tissue>
    </source>
</reference>
<protein>
    <submittedName>
        <fullName evidence="2">Uncharacterized protein</fullName>
    </submittedName>
</protein>
<evidence type="ECO:0000313" key="3">
    <source>
        <dbReference type="Proteomes" id="UP001229421"/>
    </source>
</evidence>
<accession>A0AAD8NKH8</accession>
<organism evidence="2 3">
    <name type="scientific">Tagetes erecta</name>
    <name type="common">African marigold</name>
    <dbReference type="NCBI Taxonomy" id="13708"/>
    <lineage>
        <taxon>Eukaryota</taxon>
        <taxon>Viridiplantae</taxon>
        <taxon>Streptophyta</taxon>
        <taxon>Embryophyta</taxon>
        <taxon>Tracheophyta</taxon>
        <taxon>Spermatophyta</taxon>
        <taxon>Magnoliopsida</taxon>
        <taxon>eudicotyledons</taxon>
        <taxon>Gunneridae</taxon>
        <taxon>Pentapetalae</taxon>
        <taxon>asterids</taxon>
        <taxon>campanulids</taxon>
        <taxon>Asterales</taxon>
        <taxon>Asteraceae</taxon>
        <taxon>Asteroideae</taxon>
        <taxon>Heliantheae alliance</taxon>
        <taxon>Tageteae</taxon>
        <taxon>Tagetes</taxon>
    </lineage>
</organism>
<name>A0AAD8NKH8_TARER</name>
<keyword evidence="1" id="KW-0175">Coiled coil</keyword>
<keyword evidence="3" id="KW-1185">Reference proteome</keyword>
<dbReference type="SUPFAM" id="SSF144284">
    <property type="entry name" value="Sec2 N-terminal region"/>
    <property type="match status" value="1"/>
</dbReference>
<dbReference type="Proteomes" id="UP001229421">
    <property type="component" value="Unassembled WGS sequence"/>
</dbReference>
<proteinExistence type="predicted"/>
<dbReference type="EMBL" id="JAUHHV010000010">
    <property type="protein sequence ID" value="KAK1411408.1"/>
    <property type="molecule type" value="Genomic_DNA"/>
</dbReference>
<feature type="coiled-coil region" evidence="1">
    <location>
        <begin position="291"/>
        <end position="332"/>
    </location>
</feature>
<evidence type="ECO:0000256" key="1">
    <source>
        <dbReference type="SAM" id="Coils"/>
    </source>
</evidence>
<gene>
    <name evidence="2" type="ORF">QVD17_37957</name>
</gene>